<evidence type="ECO:0000313" key="3">
    <source>
        <dbReference type="RefSeq" id="XP_011502732.1"/>
    </source>
</evidence>
<feature type="compositionally biased region" description="Low complexity" evidence="1">
    <location>
        <begin position="198"/>
        <end position="210"/>
    </location>
</feature>
<evidence type="ECO:0000313" key="4">
    <source>
        <dbReference type="RefSeq" id="XP_011502733.1"/>
    </source>
</evidence>
<dbReference type="KEGG" id="csol:105366108"/>
<feature type="compositionally biased region" description="Basic and acidic residues" evidence="1">
    <location>
        <begin position="280"/>
        <end position="291"/>
    </location>
</feature>
<evidence type="ECO:0000313" key="7">
    <source>
        <dbReference type="RefSeq" id="XP_011502736.1"/>
    </source>
</evidence>
<proteinExistence type="predicted"/>
<feature type="region of interest" description="Disordered" evidence="1">
    <location>
        <begin position="246"/>
        <end position="367"/>
    </location>
</feature>
<feature type="region of interest" description="Disordered" evidence="1">
    <location>
        <begin position="1"/>
        <end position="210"/>
    </location>
</feature>
<dbReference type="RefSeq" id="XP_011502735.1">
    <property type="nucleotide sequence ID" value="XM_011504433.1"/>
</dbReference>
<gene>
    <name evidence="3 4 5 6 7" type="primary">LOC105366108</name>
</gene>
<sequence>MSRDYDRRRGGSTSSSTKLRMDSNTSQSRSHGENSGKRKELDNVMRKAREFQSNYWNKKLLEVEERDPNRWRHSGYKEMYIGSVSSGDSRNHPRSPRHRSPRLRSPRPRSPRSPRSPCTRSPHTPRARTPRNKNSRSPRRRSPRIRNSYTPRPKSPIVRSHSPRLRSPRVKKSHSPRPRSPRTPREKCHNTQLRVLKSPSSGSTCSDRSCSVCSLKNHRRIVNTSRSQSRSITPIQSRMIAKEIASSSSRIIPLRSGKPHSPPMAQPRTPPPMPQPPSRHPKDYNKLTKDLKSRKKERHRTKLPEDPRIPESVHMMHKHVKVEKTHTGHPDVSMIHPSAESSQSDDSDSSSTTSHVPPPKMTLSERFGKMAQWSVDRRDMENMRITKVGNNTMKVVIEGEERITRLGYDSPPPGHYPESLLTQGPRGLECWDDVRVRYDYYKSRGYLRDLSLDDYVKWEEWWYKYQEWLEAERYYEQWAAQASNRPSGGGRKRRRRNNTTH</sequence>
<feature type="compositionally biased region" description="Basic residues" evidence="1">
    <location>
        <begin position="92"/>
        <end position="112"/>
    </location>
</feature>
<feature type="compositionally biased region" description="Basic and acidic residues" evidence="1">
    <location>
        <begin position="59"/>
        <end position="70"/>
    </location>
</feature>
<keyword evidence="2" id="KW-1185">Reference proteome</keyword>
<reference evidence="3 4" key="1">
    <citation type="submission" date="2025-04" db="UniProtKB">
        <authorList>
            <consortium name="RefSeq"/>
        </authorList>
    </citation>
    <scope>IDENTIFICATION</scope>
</reference>
<dbReference type="RefSeq" id="XP_011502733.1">
    <property type="nucleotide sequence ID" value="XM_011504431.1"/>
</dbReference>
<dbReference type="Pfam" id="PF15692">
    <property type="entry name" value="NKAP"/>
    <property type="match status" value="1"/>
</dbReference>
<dbReference type="PANTHER" id="PTHR46940:SF1">
    <property type="entry name" value="NKAP DOMAIN CONTAINING 1"/>
    <property type="match status" value="1"/>
</dbReference>
<feature type="compositionally biased region" description="Basic and acidic residues" evidence="1">
    <location>
        <begin position="30"/>
        <end position="50"/>
    </location>
</feature>
<dbReference type="InterPro" id="IPR043407">
    <property type="entry name" value="Nkap_D1"/>
</dbReference>
<dbReference type="GeneID" id="105366108"/>
<feature type="compositionally biased region" description="Basic and acidic residues" evidence="1">
    <location>
        <begin position="302"/>
        <end position="311"/>
    </location>
</feature>
<dbReference type="RefSeq" id="XP_011502732.1">
    <property type="nucleotide sequence ID" value="XM_011504430.1"/>
</dbReference>
<dbReference type="PANTHER" id="PTHR46940">
    <property type="entry name" value="NKAP DOMAIN-CONTAINING 1"/>
    <property type="match status" value="1"/>
</dbReference>
<feature type="compositionally biased region" description="Basic residues" evidence="1">
    <location>
        <begin position="123"/>
        <end position="144"/>
    </location>
</feature>
<dbReference type="Proteomes" id="UP000695007">
    <property type="component" value="Unplaced"/>
</dbReference>
<organism evidence="2 6">
    <name type="scientific">Ceratosolen solmsi marchali</name>
    <dbReference type="NCBI Taxonomy" id="326594"/>
    <lineage>
        <taxon>Eukaryota</taxon>
        <taxon>Metazoa</taxon>
        <taxon>Ecdysozoa</taxon>
        <taxon>Arthropoda</taxon>
        <taxon>Hexapoda</taxon>
        <taxon>Insecta</taxon>
        <taxon>Pterygota</taxon>
        <taxon>Neoptera</taxon>
        <taxon>Endopterygota</taxon>
        <taxon>Hymenoptera</taxon>
        <taxon>Apocrita</taxon>
        <taxon>Proctotrupomorpha</taxon>
        <taxon>Chalcidoidea</taxon>
        <taxon>Agaonidae</taxon>
        <taxon>Agaoninae</taxon>
        <taxon>Ceratosolen</taxon>
    </lineage>
</organism>
<name>A0AAJ6YR96_9HYME</name>
<accession>A0AAJ6YR96</accession>
<feature type="compositionally biased region" description="Pro residues" evidence="1">
    <location>
        <begin position="260"/>
        <end position="278"/>
    </location>
</feature>
<protein>
    <submittedName>
        <fullName evidence="3 4">Serine/arginine repetitive matrix protein 1</fullName>
    </submittedName>
</protein>
<evidence type="ECO:0000313" key="5">
    <source>
        <dbReference type="RefSeq" id="XP_011502734.1"/>
    </source>
</evidence>
<evidence type="ECO:0000256" key="1">
    <source>
        <dbReference type="SAM" id="MobiDB-lite"/>
    </source>
</evidence>
<evidence type="ECO:0000313" key="6">
    <source>
        <dbReference type="RefSeq" id="XP_011502735.1"/>
    </source>
</evidence>
<dbReference type="RefSeq" id="XP_011502734.1">
    <property type="nucleotide sequence ID" value="XM_011504432.1"/>
</dbReference>
<feature type="compositionally biased region" description="Basic residues" evidence="1">
    <location>
        <begin position="292"/>
        <end position="301"/>
    </location>
</feature>
<dbReference type="AlphaFoldDB" id="A0AAJ6YR96"/>
<feature type="compositionally biased region" description="Low complexity" evidence="1">
    <location>
        <begin position="113"/>
        <end position="122"/>
    </location>
</feature>
<dbReference type="RefSeq" id="XP_011502736.1">
    <property type="nucleotide sequence ID" value="XM_011504434.1"/>
</dbReference>
<evidence type="ECO:0000313" key="2">
    <source>
        <dbReference type="Proteomes" id="UP000695007"/>
    </source>
</evidence>
<feature type="compositionally biased region" description="Basic residues" evidence="1">
    <location>
        <begin position="161"/>
        <end position="182"/>
    </location>
</feature>